<dbReference type="Pfam" id="PF08522">
    <property type="entry name" value="BT_3987-like_N"/>
    <property type="match status" value="1"/>
</dbReference>
<proteinExistence type="predicted"/>
<evidence type="ECO:0000259" key="1">
    <source>
        <dbReference type="Pfam" id="PF08522"/>
    </source>
</evidence>
<dbReference type="InterPro" id="IPR025371">
    <property type="entry name" value="BT_3044-like_C"/>
</dbReference>
<comment type="caution">
    <text evidence="3">The sequence shown here is derived from an EMBL/GenBank/DDBJ whole genome shotgun (WGS) entry which is preliminary data.</text>
</comment>
<reference evidence="3 4" key="1">
    <citation type="submission" date="2018-10" db="EMBL/GenBank/DDBJ databases">
        <title>Draft Genome Sequence of Bacteroides sp. KCTC 15687.</title>
        <authorList>
            <person name="Yu S.Y."/>
            <person name="Kim J.S."/>
            <person name="Oh B.S."/>
            <person name="Park S.H."/>
            <person name="Kang S.W."/>
            <person name="Park J.E."/>
            <person name="Choi S.H."/>
            <person name="Han K.I."/>
            <person name="Lee K.C."/>
            <person name="Eom M.K."/>
            <person name="Suh M.K."/>
            <person name="Lee D.H."/>
            <person name="Yoon H."/>
            <person name="Kim B."/>
            <person name="Yang S.J."/>
            <person name="Lee J.S."/>
            <person name="Lee J.H."/>
        </authorList>
    </citation>
    <scope>NUCLEOTIDE SEQUENCE [LARGE SCALE GENOMIC DNA]</scope>
    <source>
        <strain evidence="3 4">KCTC 15687</strain>
    </source>
</reference>
<dbReference type="Pfam" id="PF14274">
    <property type="entry name" value="BT_3044-like_C"/>
    <property type="match status" value="1"/>
</dbReference>
<evidence type="ECO:0000313" key="4">
    <source>
        <dbReference type="Proteomes" id="UP000288079"/>
    </source>
</evidence>
<dbReference type="Gene3D" id="2.40.128.440">
    <property type="entry name" value="Uncharacterised protein PF14274, DUF4361"/>
    <property type="match status" value="1"/>
</dbReference>
<gene>
    <name evidence="3" type="ORF">KGMB02408_01610</name>
</gene>
<feature type="domain" description="BT-3987-like N-terminal" evidence="1">
    <location>
        <begin position="40"/>
        <end position="160"/>
    </location>
</feature>
<dbReference type="Gene3D" id="2.60.40.1740">
    <property type="entry name" value="hypothetical protein (bacova_03559)"/>
    <property type="match status" value="1"/>
</dbReference>
<accession>A0A401LNV5</accession>
<organism evidence="3 4">
    <name type="scientific">Bacteroides faecalis</name>
    <dbReference type="NCBI Taxonomy" id="2447885"/>
    <lineage>
        <taxon>Bacteria</taxon>
        <taxon>Pseudomonadati</taxon>
        <taxon>Bacteroidota</taxon>
        <taxon>Bacteroidia</taxon>
        <taxon>Bacteroidales</taxon>
        <taxon>Bacteroidaceae</taxon>
        <taxon>Bacteroides</taxon>
    </lineage>
</organism>
<protein>
    <recommendedName>
        <fullName evidence="5">DUF1735 domain-containing protein</fullName>
    </recommendedName>
</protein>
<sequence>MVILKIIDMKKLINIALLFLITIGGTSCQDELKDELFQKYSYLNQNGWKECEVKIQDDNTGVLLLDMGVNGTSVNNKDIVISLTNDPDTLEAYNFDRYKFQTEMYFPELPTNCYTFDKESYTIPAGEFKTTARIHIDLNQIENIYENYVLPIKISSSTGELIGPGKYSKLLANIKFTNKFSGTYSGNGKMTIEATGQNTATGAAILYAISQNSCFMYAGNVTSETDPATYKKYILNVSFNENEKITITDPSGKLGLEPVKATITRKYENHATDTRYYIETSILDLQYKYKNPLDNRKLVFEGTHTLIRNVLRSEYPNVVVDKE</sequence>
<evidence type="ECO:0000259" key="2">
    <source>
        <dbReference type="Pfam" id="PF14274"/>
    </source>
</evidence>
<keyword evidence="4" id="KW-1185">Reference proteome</keyword>
<evidence type="ECO:0008006" key="5">
    <source>
        <dbReference type="Google" id="ProtNLM"/>
    </source>
</evidence>
<evidence type="ECO:0000313" key="3">
    <source>
        <dbReference type="EMBL" id="GCB33216.1"/>
    </source>
</evidence>
<dbReference type="PROSITE" id="PS51257">
    <property type="entry name" value="PROKAR_LIPOPROTEIN"/>
    <property type="match status" value="1"/>
</dbReference>
<dbReference type="AlphaFoldDB" id="A0A401LNV5"/>
<dbReference type="Proteomes" id="UP000288079">
    <property type="component" value="Unassembled WGS sequence"/>
</dbReference>
<name>A0A401LNV5_9BACE</name>
<dbReference type="InterPro" id="IPR013728">
    <property type="entry name" value="BT_3987-like_N"/>
</dbReference>
<feature type="domain" description="BT-3044-like C-terminal" evidence="2">
    <location>
        <begin position="169"/>
        <end position="303"/>
    </location>
</feature>
<dbReference type="EMBL" id="BHWB01000001">
    <property type="protein sequence ID" value="GCB33216.1"/>
    <property type="molecule type" value="Genomic_DNA"/>
</dbReference>